<feature type="region of interest" description="Disordered" evidence="1">
    <location>
        <begin position="129"/>
        <end position="149"/>
    </location>
</feature>
<dbReference type="InterPro" id="IPR036291">
    <property type="entry name" value="NAD(P)-bd_dom_sf"/>
</dbReference>
<name>A0A919N9X3_9ACTN</name>
<gene>
    <name evidence="3" type="ORF">Asi03nite_45910</name>
</gene>
<dbReference type="SUPFAM" id="SSF51735">
    <property type="entry name" value="NAD(P)-binding Rossmann-fold domains"/>
    <property type="match status" value="1"/>
</dbReference>
<dbReference type="Pfam" id="PF01370">
    <property type="entry name" value="Epimerase"/>
    <property type="match status" value="1"/>
</dbReference>
<dbReference type="CDD" id="cd08946">
    <property type="entry name" value="SDR_e"/>
    <property type="match status" value="1"/>
</dbReference>
<dbReference type="InterPro" id="IPR001509">
    <property type="entry name" value="Epimerase_deHydtase"/>
</dbReference>
<dbReference type="EMBL" id="BOMW01000044">
    <property type="protein sequence ID" value="GIF07053.1"/>
    <property type="molecule type" value="Genomic_DNA"/>
</dbReference>
<comment type="caution">
    <text evidence="3">The sequence shown here is derived from an EMBL/GenBank/DDBJ whole genome shotgun (WGS) entry which is preliminary data.</text>
</comment>
<evidence type="ECO:0000313" key="3">
    <source>
        <dbReference type="EMBL" id="GIF07053.1"/>
    </source>
</evidence>
<dbReference type="AlphaFoldDB" id="A0A919N9X3"/>
<feature type="domain" description="NAD-dependent epimerase/dehydratase" evidence="2">
    <location>
        <begin position="13"/>
        <end position="244"/>
    </location>
</feature>
<dbReference type="InterPro" id="IPR050177">
    <property type="entry name" value="Lipid_A_modif_metabolic_enz"/>
</dbReference>
<dbReference type="PANTHER" id="PTHR43245:SF13">
    <property type="entry name" value="UDP-D-APIOSE_UDP-D-XYLOSE SYNTHASE 2"/>
    <property type="match status" value="1"/>
</dbReference>
<accession>A0A919N9X3</accession>
<dbReference type="PANTHER" id="PTHR43245">
    <property type="entry name" value="BIFUNCTIONAL POLYMYXIN RESISTANCE PROTEIN ARNA"/>
    <property type="match status" value="1"/>
</dbReference>
<organism evidence="3 4">
    <name type="scientific">Actinoplanes siamensis</name>
    <dbReference type="NCBI Taxonomy" id="1223317"/>
    <lineage>
        <taxon>Bacteria</taxon>
        <taxon>Bacillati</taxon>
        <taxon>Actinomycetota</taxon>
        <taxon>Actinomycetes</taxon>
        <taxon>Micromonosporales</taxon>
        <taxon>Micromonosporaceae</taxon>
        <taxon>Actinoplanes</taxon>
    </lineage>
</organism>
<evidence type="ECO:0000313" key="4">
    <source>
        <dbReference type="Proteomes" id="UP000629619"/>
    </source>
</evidence>
<dbReference type="Proteomes" id="UP000629619">
    <property type="component" value="Unassembled WGS sequence"/>
</dbReference>
<dbReference type="Gene3D" id="3.40.50.720">
    <property type="entry name" value="NAD(P)-binding Rossmann-like Domain"/>
    <property type="match status" value="1"/>
</dbReference>
<sequence length="327" mass="33041">MSADTPGDTRQTIAVLGGTGSLGSAVAAALAERPVRVRLVGRGAPAALPAGQAEIGTVVADLTAPGAVEAAVRGADVVLCLVKHTGGWRDAGSREAELVNVGVPRALLDALARESRRPAPIVVYAGSASQAGPPARVPLTGTEPEEPDNAFDRQKLTAERLLLDASRAGVLRGVSLRLPMVYGGPVDKGVVTAMARRALAGGDLTVWDGGEARRDLVYVRDAAGALVAAIDHADALAGRHWLVGSGTGVRLVDLFSSLAATVAGHTARPAVPVTSTPAPAQATAGDLRDLVLDSGPFRSVTGWGPSTPLAEGLRATVAGLATRVAAS</sequence>
<reference evidence="3" key="1">
    <citation type="submission" date="2021-01" db="EMBL/GenBank/DDBJ databases">
        <title>Whole genome shotgun sequence of Actinoplanes siamensis NBRC 109076.</title>
        <authorList>
            <person name="Komaki H."/>
            <person name="Tamura T."/>
        </authorList>
    </citation>
    <scope>NUCLEOTIDE SEQUENCE</scope>
    <source>
        <strain evidence="3">NBRC 109076</strain>
    </source>
</reference>
<proteinExistence type="predicted"/>
<dbReference type="RefSeq" id="WP_203682470.1">
    <property type="nucleotide sequence ID" value="NZ_BOMW01000044.1"/>
</dbReference>
<protein>
    <recommendedName>
        <fullName evidence="2">NAD-dependent epimerase/dehydratase domain-containing protein</fullName>
    </recommendedName>
</protein>
<evidence type="ECO:0000259" key="2">
    <source>
        <dbReference type="Pfam" id="PF01370"/>
    </source>
</evidence>
<evidence type="ECO:0000256" key="1">
    <source>
        <dbReference type="SAM" id="MobiDB-lite"/>
    </source>
</evidence>
<keyword evidence="4" id="KW-1185">Reference proteome</keyword>